<dbReference type="AlphaFoldDB" id="A0A1I6T0W1"/>
<keyword evidence="1" id="KW-1133">Transmembrane helix</keyword>
<organism evidence="2 3">
    <name type="scientific">Sphingobacterium wenxiniae</name>
    <dbReference type="NCBI Taxonomy" id="683125"/>
    <lineage>
        <taxon>Bacteria</taxon>
        <taxon>Pseudomonadati</taxon>
        <taxon>Bacteroidota</taxon>
        <taxon>Sphingobacteriia</taxon>
        <taxon>Sphingobacteriales</taxon>
        <taxon>Sphingobacteriaceae</taxon>
        <taxon>Sphingobacterium</taxon>
    </lineage>
</organism>
<protein>
    <recommendedName>
        <fullName evidence="4">DUF4342 domain-containing protein</fullName>
    </recommendedName>
</protein>
<evidence type="ECO:0000313" key="2">
    <source>
        <dbReference type="EMBL" id="SFS82786.1"/>
    </source>
</evidence>
<evidence type="ECO:0008006" key="4">
    <source>
        <dbReference type="Google" id="ProtNLM"/>
    </source>
</evidence>
<dbReference type="OrthoDB" id="712827at2"/>
<evidence type="ECO:0000313" key="3">
    <source>
        <dbReference type="Proteomes" id="UP000198785"/>
    </source>
</evidence>
<evidence type="ECO:0000256" key="1">
    <source>
        <dbReference type="SAM" id="Phobius"/>
    </source>
</evidence>
<sequence length="86" mass="9640">MSTKTTFTMNSETISNGFQKFFSVIQESKLKISSKKGTEYINLPLIFALIIAIVFPLSLVALVICSLLLSVSIEREIKDEVKRLDV</sequence>
<dbReference type="Proteomes" id="UP000198785">
    <property type="component" value="Unassembled WGS sequence"/>
</dbReference>
<keyword evidence="1" id="KW-0812">Transmembrane</keyword>
<feature type="transmembrane region" description="Helical" evidence="1">
    <location>
        <begin position="45"/>
        <end position="73"/>
    </location>
</feature>
<dbReference type="EMBL" id="FOZZ01000005">
    <property type="protein sequence ID" value="SFS82786.1"/>
    <property type="molecule type" value="Genomic_DNA"/>
</dbReference>
<keyword evidence="1" id="KW-0472">Membrane</keyword>
<dbReference type="RefSeq" id="WP_093365334.1">
    <property type="nucleotide sequence ID" value="NZ_FOZZ01000005.1"/>
</dbReference>
<name>A0A1I6T0W1_9SPHI</name>
<accession>A0A1I6T0W1</accession>
<dbReference type="STRING" id="683125.SAMN05660206_105190"/>
<proteinExistence type="predicted"/>
<reference evidence="2 3" key="1">
    <citation type="submission" date="2016-10" db="EMBL/GenBank/DDBJ databases">
        <authorList>
            <person name="de Groot N.N."/>
        </authorList>
    </citation>
    <scope>NUCLEOTIDE SEQUENCE [LARGE SCALE GENOMIC DNA]</scope>
    <source>
        <strain evidence="2 3">DSM 22789</strain>
    </source>
</reference>
<keyword evidence="3" id="KW-1185">Reference proteome</keyword>
<gene>
    <name evidence="2" type="ORF">SAMN05660206_105190</name>
</gene>